<dbReference type="AlphaFoldDB" id="A0A2P7EFM2"/>
<proteinExistence type="predicted"/>
<evidence type="ECO:0000313" key="1">
    <source>
        <dbReference type="EMBL" id="PSI02008.1"/>
    </source>
</evidence>
<keyword evidence="2" id="KW-1185">Reference proteome</keyword>
<dbReference type="Proteomes" id="UP000240206">
    <property type="component" value="Unassembled WGS sequence"/>
</dbReference>
<dbReference type="STRING" id="1910958.BTM30_02275"/>
<organism evidence="1 2">
    <name type="scientific">Synechococcus lacustris str. Tous</name>
    <dbReference type="NCBI Taxonomy" id="1910958"/>
    <lineage>
        <taxon>Bacteria</taxon>
        <taxon>Bacillati</taxon>
        <taxon>Cyanobacteriota</taxon>
        <taxon>Cyanophyceae</taxon>
        <taxon>Synechococcales</taxon>
        <taxon>Synechococcaceae</taxon>
        <taxon>Synechococcus</taxon>
    </lineage>
</organism>
<comment type="caution">
    <text evidence="1">The sequence shown here is derived from an EMBL/GenBank/DDBJ whole genome shotgun (WGS) entry which is preliminary data.</text>
</comment>
<reference evidence="2" key="1">
    <citation type="submission" date="2018-03" db="EMBL/GenBank/DDBJ databases">
        <title>Ecological and genomic features of two cosmopolitan and abundant freshwater picocyanobacteria.</title>
        <authorList>
            <person name="Cabello-Yeves P.J."/>
            <person name="Picazo A."/>
            <person name="Camacho A."/>
            <person name="Callieri C."/>
            <person name="Rosselli R."/>
            <person name="Roda-Garcia J."/>
            <person name="Coutinho F.H."/>
            <person name="Rodriguez-Valera F."/>
        </authorList>
    </citation>
    <scope>NUCLEOTIDE SEQUENCE [LARGE SCALE GENOMIC DNA]</scope>
    <source>
        <strain evidence="2">Tous</strain>
    </source>
</reference>
<dbReference type="EMBL" id="PXVC01000014">
    <property type="protein sequence ID" value="PSI02008.1"/>
    <property type="molecule type" value="Genomic_DNA"/>
</dbReference>
<evidence type="ECO:0000313" key="2">
    <source>
        <dbReference type="Proteomes" id="UP000240206"/>
    </source>
</evidence>
<sequence length="59" mass="6863">MFNPSSIPPPIPTELLQKLERCFKQECDIDPLILRLRNLRSHGAWAEVCCLEQELLPLF</sequence>
<gene>
    <name evidence="1" type="ORF">C7K08_04945</name>
</gene>
<protein>
    <submittedName>
        <fullName evidence="1">Uncharacterized protein</fullName>
    </submittedName>
</protein>
<name>A0A2P7EFM2_9SYNE</name>
<accession>A0A2P7EFM2</accession>